<dbReference type="FunFam" id="1.20.1540.10:FF:000027">
    <property type="entry name" value="Rhomboid family intramembrane serine protease"/>
    <property type="match status" value="1"/>
</dbReference>
<evidence type="ECO:0000256" key="3">
    <source>
        <dbReference type="ARBA" id="ARBA00022692"/>
    </source>
</evidence>
<evidence type="ECO:0000256" key="7">
    <source>
        <dbReference type="SAM" id="Phobius"/>
    </source>
</evidence>
<evidence type="ECO:0000313" key="10">
    <source>
        <dbReference type="Proteomes" id="UP000467132"/>
    </source>
</evidence>
<feature type="transmembrane region" description="Helical" evidence="7">
    <location>
        <begin position="151"/>
        <end position="176"/>
    </location>
</feature>
<feature type="transmembrane region" description="Helical" evidence="7">
    <location>
        <begin position="102"/>
        <end position="119"/>
    </location>
</feature>
<comment type="subcellular location">
    <subcellularLocation>
        <location evidence="1">Membrane</location>
        <topology evidence="1">Multi-pass membrane protein</topology>
    </subcellularLocation>
</comment>
<dbReference type="Proteomes" id="UP000467132">
    <property type="component" value="Unassembled WGS sequence"/>
</dbReference>
<evidence type="ECO:0000256" key="5">
    <source>
        <dbReference type="ARBA" id="ARBA00022989"/>
    </source>
</evidence>
<sequence length="224" mass="25609">MIPLRDTSPSRKRPIATFIVIGINALIFLYQTMIPKEMVGEMVFNYGFIPIRFIYNIFNPLAYIPFITNIFLHSNLIHLLGNMWSLWIFGDNVEDRMGPLRFTLFYLLTGVIATIFHMLSDISSYVPVIGASGAIAGVMGAYFLMFKHSRVLTIVPIFPFFIQVPAQIFLIIWFLIQLSSGISSGLAGQLSQNIAWWAHIFGFLAGVFLHKLFIKKSINYYRRI</sequence>
<name>A0A845QVA6_9CLOT</name>
<dbReference type="RefSeq" id="WP_160196655.1">
    <property type="nucleotide sequence ID" value="NZ_QXXA01000005.1"/>
</dbReference>
<dbReference type="GO" id="GO:0006508">
    <property type="term" value="P:proteolysis"/>
    <property type="evidence" value="ECO:0007669"/>
    <property type="project" value="UniProtKB-KW"/>
</dbReference>
<feature type="transmembrane region" description="Helical" evidence="7">
    <location>
        <begin position="125"/>
        <end position="144"/>
    </location>
</feature>
<keyword evidence="10" id="KW-1185">Reference proteome</keyword>
<dbReference type="GO" id="GO:0016020">
    <property type="term" value="C:membrane"/>
    <property type="evidence" value="ECO:0007669"/>
    <property type="project" value="UniProtKB-SubCell"/>
</dbReference>
<evidence type="ECO:0000256" key="6">
    <source>
        <dbReference type="ARBA" id="ARBA00023136"/>
    </source>
</evidence>
<dbReference type="PANTHER" id="PTHR43731:SF14">
    <property type="entry name" value="PRESENILIN-ASSOCIATED RHOMBOID-LIKE PROTEIN, MITOCHONDRIAL"/>
    <property type="match status" value="1"/>
</dbReference>
<evidence type="ECO:0000256" key="2">
    <source>
        <dbReference type="ARBA" id="ARBA00009045"/>
    </source>
</evidence>
<dbReference type="GO" id="GO:0004252">
    <property type="term" value="F:serine-type endopeptidase activity"/>
    <property type="evidence" value="ECO:0007669"/>
    <property type="project" value="InterPro"/>
</dbReference>
<evidence type="ECO:0000256" key="4">
    <source>
        <dbReference type="ARBA" id="ARBA00022801"/>
    </source>
</evidence>
<keyword evidence="4" id="KW-0378">Hydrolase</keyword>
<dbReference type="Pfam" id="PF01694">
    <property type="entry name" value="Rhomboid"/>
    <property type="match status" value="1"/>
</dbReference>
<dbReference type="AlphaFoldDB" id="A0A845QVA6"/>
<keyword evidence="6 7" id="KW-0472">Membrane</keyword>
<dbReference type="EMBL" id="QXXA01000005">
    <property type="protein sequence ID" value="NBI06171.1"/>
    <property type="molecule type" value="Genomic_DNA"/>
</dbReference>
<proteinExistence type="inferred from homology"/>
<feature type="transmembrane region" description="Helical" evidence="7">
    <location>
        <begin position="196"/>
        <end position="214"/>
    </location>
</feature>
<evidence type="ECO:0000259" key="8">
    <source>
        <dbReference type="Pfam" id="PF01694"/>
    </source>
</evidence>
<dbReference type="InterPro" id="IPR050925">
    <property type="entry name" value="Rhomboid_protease_S54"/>
</dbReference>
<dbReference type="OrthoDB" id="9813074at2"/>
<dbReference type="SUPFAM" id="SSF144091">
    <property type="entry name" value="Rhomboid-like"/>
    <property type="match status" value="1"/>
</dbReference>
<accession>A0A845QVA6</accession>
<dbReference type="PANTHER" id="PTHR43731">
    <property type="entry name" value="RHOMBOID PROTEASE"/>
    <property type="match status" value="1"/>
</dbReference>
<protein>
    <submittedName>
        <fullName evidence="9">Rhomboid family intramembrane serine protease</fullName>
    </submittedName>
</protein>
<reference evidence="9 10" key="1">
    <citation type="submission" date="2018-08" db="EMBL/GenBank/DDBJ databases">
        <title>Murine metabolic-syndrome-specific gut microbial biobank.</title>
        <authorList>
            <person name="Liu C."/>
        </authorList>
    </citation>
    <scope>NUCLEOTIDE SEQUENCE [LARGE SCALE GENOMIC DNA]</scope>
    <source>
        <strain evidence="9 10">583</strain>
    </source>
</reference>
<gene>
    <name evidence="9" type="ORF">D3Z33_04765</name>
</gene>
<feature type="domain" description="Peptidase S54 rhomboid" evidence="8">
    <location>
        <begin position="64"/>
        <end position="214"/>
    </location>
</feature>
<feature type="transmembrane region" description="Helical" evidence="7">
    <location>
        <begin position="15"/>
        <end position="31"/>
    </location>
</feature>
<dbReference type="InterPro" id="IPR022764">
    <property type="entry name" value="Peptidase_S54_rhomboid_dom"/>
</dbReference>
<comment type="caution">
    <text evidence="9">The sequence shown here is derived from an EMBL/GenBank/DDBJ whole genome shotgun (WGS) entry which is preliminary data.</text>
</comment>
<organism evidence="9 10">
    <name type="scientific">Senegalia massiliensis</name>
    <dbReference type="NCBI Taxonomy" id="1720316"/>
    <lineage>
        <taxon>Bacteria</taxon>
        <taxon>Bacillati</taxon>
        <taxon>Bacillota</taxon>
        <taxon>Clostridia</taxon>
        <taxon>Eubacteriales</taxon>
        <taxon>Clostridiaceae</taxon>
        <taxon>Senegalia</taxon>
    </lineage>
</organism>
<dbReference type="Gene3D" id="1.20.1540.10">
    <property type="entry name" value="Rhomboid-like"/>
    <property type="match status" value="1"/>
</dbReference>
<keyword evidence="5 7" id="KW-1133">Transmembrane helix</keyword>
<comment type="similarity">
    <text evidence="2">Belongs to the peptidase S54 family.</text>
</comment>
<keyword evidence="9" id="KW-0645">Protease</keyword>
<keyword evidence="3 7" id="KW-0812">Transmembrane</keyword>
<evidence type="ECO:0000313" key="9">
    <source>
        <dbReference type="EMBL" id="NBI06171.1"/>
    </source>
</evidence>
<evidence type="ECO:0000256" key="1">
    <source>
        <dbReference type="ARBA" id="ARBA00004141"/>
    </source>
</evidence>
<dbReference type="InterPro" id="IPR035952">
    <property type="entry name" value="Rhomboid-like_sf"/>
</dbReference>